<dbReference type="EMBL" id="BMYR01000013">
    <property type="protein sequence ID" value="GGW70828.1"/>
    <property type="molecule type" value="Genomic_DNA"/>
</dbReference>
<dbReference type="PROSITE" id="PS00893">
    <property type="entry name" value="NUDIX_BOX"/>
    <property type="match status" value="1"/>
</dbReference>
<protein>
    <submittedName>
        <fullName evidence="4">NUDIX hydrolase</fullName>
    </submittedName>
</protein>
<comment type="cofactor">
    <cofactor evidence="1">
        <name>Mg(2+)</name>
        <dbReference type="ChEBI" id="CHEBI:18420"/>
    </cofactor>
</comment>
<dbReference type="PANTHER" id="PTHR43222">
    <property type="entry name" value="NUDIX HYDROLASE 23"/>
    <property type="match status" value="1"/>
</dbReference>
<evidence type="ECO:0000256" key="1">
    <source>
        <dbReference type="ARBA" id="ARBA00001946"/>
    </source>
</evidence>
<dbReference type="GO" id="GO:0016787">
    <property type="term" value="F:hydrolase activity"/>
    <property type="evidence" value="ECO:0007669"/>
    <property type="project" value="UniProtKB-KW"/>
</dbReference>
<dbReference type="InterPro" id="IPR020084">
    <property type="entry name" value="NUDIX_hydrolase_CS"/>
</dbReference>
<dbReference type="Proteomes" id="UP000634667">
    <property type="component" value="Unassembled WGS sequence"/>
</dbReference>
<dbReference type="PANTHER" id="PTHR43222:SF11">
    <property type="entry name" value="PHOSPHATASE NUDJ"/>
    <property type="match status" value="1"/>
</dbReference>
<keyword evidence="2 4" id="KW-0378">Hydrolase</keyword>
<evidence type="ECO:0000259" key="3">
    <source>
        <dbReference type="PROSITE" id="PS51462"/>
    </source>
</evidence>
<comment type="caution">
    <text evidence="4">The sequence shown here is derived from an EMBL/GenBank/DDBJ whole genome shotgun (WGS) entry which is preliminary data.</text>
</comment>
<dbReference type="Pfam" id="PF00293">
    <property type="entry name" value="NUDIX"/>
    <property type="match status" value="1"/>
</dbReference>
<dbReference type="InterPro" id="IPR000086">
    <property type="entry name" value="NUDIX_hydrolase_dom"/>
</dbReference>
<dbReference type="InterPro" id="IPR015797">
    <property type="entry name" value="NUDIX_hydrolase-like_dom_sf"/>
</dbReference>
<dbReference type="RefSeq" id="WP_189483923.1">
    <property type="nucleotide sequence ID" value="NZ_BMYR01000013.1"/>
</dbReference>
<name>A0ABQ2WU10_9ALTE</name>
<keyword evidence="5" id="KW-1185">Reference proteome</keyword>
<sequence>MSRTRLHITVAAVVVFNDRFLFVEERDKIGGHRVLNQPAGHMEEDEDIVQAICREVFEETGLQLEPTAWLGISQLKSTNEHTYIRINFLFEPSTLPANYQPQDSDILALHWLSAAELLAQPIPVRSKLVTDAIECYTQQIRLPLTLIQPLITL</sequence>
<accession>A0ABQ2WU10</accession>
<proteinExistence type="predicted"/>
<evidence type="ECO:0000313" key="4">
    <source>
        <dbReference type="EMBL" id="GGW70828.1"/>
    </source>
</evidence>
<gene>
    <name evidence="4" type="ORF">GCM10008111_28640</name>
</gene>
<evidence type="ECO:0000313" key="5">
    <source>
        <dbReference type="Proteomes" id="UP000634667"/>
    </source>
</evidence>
<dbReference type="Gene3D" id="3.90.79.10">
    <property type="entry name" value="Nucleoside Triphosphate Pyrophosphohydrolase"/>
    <property type="match status" value="1"/>
</dbReference>
<feature type="domain" description="Nudix hydrolase" evidence="3">
    <location>
        <begin position="5"/>
        <end position="137"/>
    </location>
</feature>
<organism evidence="4 5">
    <name type="scientific">Alishewanella tabrizica</name>
    <dbReference type="NCBI Taxonomy" id="671278"/>
    <lineage>
        <taxon>Bacteria</taxon>
        <taxon>Pseudomonadati</taxon>
        <taxon>Pseudomonadota</taxon>
        <taxon>Gammaproteobacteria</taxon>
        <taxon>Alteromonadales</taxon>
        <taxon>Alteromonadaceae</taxon>
        <taxon>Alishewanella</taxon>
    </lineage>
</organism>
<dbReference type="SUPFAM" id="SSF55811">
    <property type="entry name" value="Nudix"/>
    <property type="match status" value="1"/>
</dbReference>
<evidence type="ECO:0000256" key="2">
    <source>
        <dbReference type="ARBA" id="ARBA00022801"/>
    </source>
</evidence>
<reference evidence="5" key="1">
    <citation type="journal article" date="2019" name="Int. J. Syst. Evol. Microbiol.">
        <title>The Global Catalogue of Microorganisms (GCM) 10K type strain sequencing project: providing services to taxonomists for standard genome sequencing and annotation.</title>
        <authorList>
            <consortium name="The Broad Institute Genomics Platform"/>
            <consortium name="The Broad Institute Genome Sequencing Center for Infectious Disease"/>
            <person name="Wu L."/>
            <person name="Ma J."/>
        </authorList>
    </citation>
    <scope>NUCLEOTIDE SEQUENCE [LARGE SCALE GENOMIC DNA]</scope>
    <source>
        <strain evidence="5">KCTC 23723</strain>
    </source>
</reference>
<dbReference type="PROSITE" id="PS51462">
    <property type="entry name" value="NUDIX"/>
    <property type="match status" value="1"/>
</dbReference>